<name>A0A4R2L6B8_9GAMM</name>
<feature type="compositionally biased region" description="Low complexity" evidence="10">
    <location>
        <begin position="128"/>
        <end position="139"/>
    </location>
</feature>
<evidence type="ECO:0000313" key="12">
    <source>
        <dbReference type="EMBL" id="TCO82029.1"/>
    </source>
</evidence>
<keyword evidence="4" id="KW-1003">Cell membrane</keyword>
<accession>A0A4R2L6B8</accession>
<dbReference type="InterPro" id="IPR006260">
    <property type="entry name" value="TonB/TolA_C"/>
</dbReference>
<dbReference type="SUPFAM" id="SSF74653">
    <property type="entry name" value="TolA/TonB C-terminal domain"/>
    <property type="match status" value="1"/>
</dbReference>
<evidence type="ECO:0000256" key="7">
    <source>
        <dbReference type="ARBA" id="ARBA00022927"/>
    </source>
</evidence>
<protein>
    <submittedName>
        <fullName evidence="12">Outer membrane transport energization protein TonB</fullName>
    </submittedName>
</protein>
<dbReference type="EMBL" id="SLWY01000006">
    <property type="protein sequence ID" value="TCO82029.1"/>
    <property type="molecule type" value="Genomic_DNA"/>
</dbReference>
<evidence type="ECO:0000256" key="9">
    <source>
        <dbReference type="ARBA" id="ARBA00023136"/>
    </source>
</evidence>
<keyword evidence="8" id="KW-1133">Transmembrane helix</keyword>
<dbReference type="PANTHER" id="PTHR33446:SF2">
    <property type="entry name" value="PROTEIN TONB"/>
    <property type="match status" value="1"/>
</dbReference>
<keyword evidence="3" id="KW-0813">Transport</keyword>
<reference evidence="12 13" key="1">
    <citation type="submission" date="2019-03" db="EMBL/GenBank/DDBJ databases">
        <title>Genomic Encyclopedia of Type Strains, Phase IV (KMG-IV): sequencing the most valuable type-strain genomes for metagenomic binning, comparative biology and taxonomic classification.</title>
        <authorList>
            <person name="Goeker M."/>
        </authorList>
    </citation>
    <scope>NUCLEOTIDE SEQUENCE [LARGE SCALE GENOMIC DNA]</scope>
    <source>
        <strain evidence="12 13">DSM 25287</strain>
    </source>
</reference>
<comment type="subcellular location">
    <subcellularLocation>
        <location evidence="1">Cell inner membrane</location>
        <topology evidence="1">Single-pass membrane protein</topology>
        <orientation evidence="1">Periplasmic side</orientation>
    </subcellularLocation>
</comment>
<dbReference type="GO" id="GO:0031992">
    <property type="term" value="F:energy transducer activity"/>
    <property type="evidence" value="ECO:0007669"/>
    <property type="project" value="TreeGrafter"/>
</dbReference>
<dbReference type="InterPro" id="IPR037682">
    <property type="entry name" value="TonB_C"/>
</dbReference>
<evidence type="ECO:0000256" key="6">
    <source>
        <dbReference type="ARBA" id="ARBA00022692"/>
    </source>
</evidence>
<dbReference type="GO" id="GO:0055085">
    <property type="term" value="P:transmembrane transport"/>
    <property type="evidence" value="ECO:0007669"/>
    <property type="project" value="InterPro"/>
</dbReference>
<dbReference type="Gene3D" id="3.30.1150.10">
    <property type="match status" value="1"/>
</dbReference>
<dbReference type="PRINTS" id="PR01217">
    <property type="entry name" value="PRICHEXTENSN"/>
</dbReference>
<dbReference type="AlphaFoldDB" id="A0A4R2L6B8"/>
<keyword evidence="5" id="KW-0997">Cell inner membrane</keyword>
<evidence type="ECO:0000256" key="8">
    <source>
        <dbReference type="ARBA" id="ARBA00022989"/>
    </source>
</evidence>
<dbReference type="RefSeq" id="WP_243662579.1">
    <property type="nucleotide sequence ID" value="NZ_SLWY01000006.1"/>
</dbReference>
<gene>
    <name evidence="12" type="ORF">EV699_106124</name>
</gene>
<proteinExistence type="inferred from homology"/>
<evidence type="ECO:0000256" key="5">
    <source>
        <dbReference type="ARBA" id="ARBA00022519"/>
    </source>
</evidence>
<feature type="compositionally biased region" description="Pro residues" evidence="10">
    <location>
        <begin position="79"/>
        <end position="105"/>
    </location>
</feature>
<feature type="compositionally biased region" description="Low complexity" evidence="10">
    <location>
        <begin position="106"/>
        <end position="116"/>
    </location>
</feature>
<dbReference type="PANTHER" id="PTHR33446">
    <property type="entry name" value="PROTEIN TONB-RELATED"/>
    <property type="match status" value="1"/>
</dbReference>
<comment type="similarity">
    <text evidence="2">Belongs to the TonB family.</text>
</comment>
<comment type="caution">
    <text evidence="12">The sequence shown here is derived from an EMBL/GenBank/DDBJ whole genome shotgun (WGS) entry which is preliminary data.</text>
</comment>
<evidence type="ECO:0000256" key="4">
    <source>
        <dbReference type="ARBA" id="ARBA00022475"/>
    </source>
</evidence>
<evidence type="ECO:0000313" key="13">
    <source>
        <dbReference type="Proteomes" id="UP000295765"/>
    </source>
</evidence>
<dbReference type="Proteomes" id="UP000295765">
    <property type="component" value="Unassembled WGS sequence"/>
</dbReference>
<keyword evidence="13" id="KW-1185">Reference proteome</keyword>
<dbReference type="Pfam" id="PF03544">
    <property type="entry name" value="TonB_C"/>
    <property type="match status" value="1"/>
</dbReference>
<keyword evidence="6" id="KW-0812">Transmembrane</keyword>
<evidence type="ECO:0000259" key="11">
    <source>
        <dbReference type="PROSITE" id="PS52015"/>
    </source>
</evidence>
<dbReference type="PROSITE" id="PS52015">
    <property type="entry name" value="TONB_CTD"/>
    <property type="match status" value="1"/>
</dbReference>
<sequence>MNASLPARLPLAHLDAAAAAHDTRWAPALIVLIAHAGVLAAMALQAPTTSPRILHAAPVIARLISPEPPAPAPAAEAAPPEPAPPEPPVEPPAPQPEPLPAPTPVTAPAVERTPVATPAPPPPRPRPQRAAPKPARATPAPRPAPAAPAPAVAAPAQAEAAAPVVAARFDAAYLRNPPPAYPALSRSNGESGRVLLRVRVSAEGAAESVELAAGSGHARLDEAALAAVRRWRFVPARQGERALAATVTVPIIFKLEK</sequence>
<feature type="domain" description="TonB C-terminal" evidence="11">
    <location>
        <begin position="166"/>
        <end position="257"/>
    </location>
</feature>
<feature type="region of interest" description="Disordered" evidence="10">
    <location>
        <begin position="67"/>
        <end position="152"/>
    </location>
</feature>
<dbReference type="GO" id="GO:0098797">
    <property type="term" value="C:plasma membrane protein complex"/>
    <property type="evidence" value="ECO:0007669"/>
    <property type="project" value="TreeGrafter"/>
</dbReference>
<keyword evidence="7" id="KW-0653">Protein transport</keyword>
<dbReference type="GO" id="GO:0015031">
    <property type="term" value="P:protein transport"/>
    <property type="evidence" value="ECO:0007669"/>
    <property type="project" value="UniProtKB-KW"/>
</dbReference>
<organism evidence="12 13">
    <name type="scientific">Plasticicumulans lactativorans</name>
    <dbReference type="NCBI Taxonomy" id="1133106"/>
    <lineage>
        <taxon>Bacteria</taxon>
        <taxon>Pseudomonadati</taxon>
        <taxon>Pseudomonadota</taxon>
        <taxon>Gammaproteobacteria</taxon>
        <taxon>Candidatus Competibacteraceae</taxon>
        <taxon>Plasticicumulans</taxon>
    </lineage>
</organism>
<evidence type="ECO:0000256" key="1">
    <source>
        <dbReference type="ARBA" id="ARBA00004383"/>
    </source>
</evidence>
<dbReference type="NCBIfam" id="TIGR01352">
    <property type="entry name" value="tonB_Cterm"/>
    <property type="match status" value="1"/>
</dbReference>
<keyword evidence="9" id="KW-0472">Membrane</keyword>
<dbReference type="InterPro" id="IPR051045">
    <property type="entry name" value="TonB-dependent_transducer"/>
</dbReference>
<evidence type="ECO:0000256" key="10">
    <source>
        <dbReference type="SAM" id="MobiDB-lite"/>
    </source>
</evidence>
<evidence type="ECO:0000256" key="2">
    <source>
        <dbReference type="ARBA" id="ARBA00006555"/>
    </source>
</evidence>
<evidence type="ECO:0000256" key="3">
    <source>
        <dbReference type="ARBA" id="ARBA00022448"/>
    </source>
</evidence>